<feature type="domain" description="B30.2/SPRY" evidence="9">
    <location>
        <begin position="275"/>
        <end position="474"/>
    </location>
</feature>
<evidence type="ECO:0000313" key="11">
    <source>
        <dbReference type="Proteomes" id="UP000472260"/>
    </source>
</evidence>
<dbReference type="Proteomes" id="UP000472260">
    <property type="component" value="Unassembled WGS sequence"/>
</dbReference>
<accession>A0A671KW68</accession>
<keyword evidence="5" id="KW-0391">Immunity</keyword>
<dbReference type="InterPro" id="IPR027370">
    <property type="entry name" value="Znf-RING_euk"/>
</dbReference>
<dbReference type="PROSITE" id="PS00518">
    <property type="entry name" value="ZF_RING_1"/>
    <property type="match status" value="1"/>
</dbReference>
<dbReference type="InterPro" id="IPR003879">
    <property type="entry name" value="Butyrophylin_SPRY"/>
</dbReference>
<keyword evidence="4" id="KW-0862">Zinc</keyword>
<sequence>KNELFQCSVCLDAFTHPVSLPCGHTFCQSCILAQWTASGSSHCPKCSTVFQETPELRENSFAHEMAKQIRKQKGQRSSEYRPVASDKVLCDMCTLEKASHAVKSCLVCVASYCEVHVTSHTSRFTKHTLVQPQRMDKRICRIHERPLELYCRYDQSAVCVLCMNTEHSTHHKIPVEREWTDHVTSHTSRFTKHTLVQPQRMDKRICRIHERPLELYCRYDQSAVCVLCMNTEHSTHHTIPVEREWTERKMEITKLNARNSELEKLSCSEDHLHLIQVTLLKLTMTLPDVILAVDMTLDPDTANPWLVVSADRKCVTDGNEERSVPNNAERFDRAPCVLSREPISRGRTYWEVGVSGKTAWDLGVARKSVNRKGLVTLSPQDGYWAVCLRGGSEYRACDCKSVLLSLKTLPQRIGIYVDYEKGQVTFYDTSACTHIYSFTGQYREKLTIRSKTREKFHAAADELTVRKTEVQVDNRRGQTT</sequence>
<dbReference type="InterPro" id="IPR051051">
    <property type="entry name" value="E3_ubiq-ligase_TRIM/RNF"/>
</dbReference>
<dbReference type="Gene3D" id="3.30.40.10">
    <property type="entry name" value="Zinc/RING finger domain, C3HC4 (zinc finger)"/>
    <property type="match status" value="1"/>
</dbReference>
<dbReference type="SMART" id="SM00184">
    <property type="entry name" value="RING"/>
    <property type="match status" value="1"/>
</dbReference>
<evidence type="ECO:0000256" key="6">
    <source>
        <dbReference type="PROSITE-ProRule" id="PRU00024"/>
    </source>
</evidence>
<organism evidence="10 11">
    <name type="scientific">Sinocyclocheilus anshuiensis</name>
    <dbReference type="NCBI Taxonomy" id="1608454"/>
    <lineage>
        <taxon>Eukaryota</taxon>
        <taxon>Metazoa</taxon>
        <taxon>Chordata</taxon>
        <taxon>Craniata</taxon>
        <taxon>Vertebrata</taxon>
        <taxon>Euteleostomi</taxon>
        <taxon>Actinopterygii</taxon>
        <taxon>Neopterygii</taxon>
        <taxon>Teleostei</taxon>
        <taxon>Ostariophysi</taxon>
        <taxon>Cypriniformes</taxon>
        <taxon>Cyprinidae</taxon>
        <taxon>Cyprininae</taxon>
        <taxon>Sinocyclocheilus</taxon>
    </lineage>
</organism>
<dbReference type="PRINTS" id="PR01407">
    <property type="entry name" value="BUTYPHLNCDUF"/>
</dbReference>
<dbReference type="InterPro" id="IPR043136">
    <property type="entry name" value="B30.2/SPRY_sf"/>
</dbReference>
<evidence type="ECO:0000256" key="1">
    <source>
        <dbReference type="ARBA" id="ARBA00022588"/>
    </source>
</evidence>
<dbReference type="InterPro" id="IPR006574">
    <property type="entry name" value="PRY"/>
</dbReference>
<dbReference type="Pfam" id="PF13445">
    <property type="entry name" value="zf-RING_UBOX"/>
    <property type="match status" value="1"/>
</dbReference>
<evidence type="ECO:0000256" key="2">
    <source>
        <dbReference type="ARBA" id="ARBA00022723"/>
    </source>
</evidence>
<name>A0A671KW68_9TELE</name>
<dbReference type="CDD" id="cd19769">
    <property type="entry name" value="Bbox2_TRIM16-like"/>
    <property type="match status" value="2"/>
</dbReference>
<dbReference type="Gene3D" id="2.60.120.920">
    <property type="match status" value="1"/>
</dbReference>
<dbReference type="PROSITE" id="PS50119">
    <property type="entry name" value="ZF_BBOX"/>
    <property type="match status" value="2"/>
</dbReference>
<dbReference type="PROSITE" id="PS50188">
    <property type="entry name" value="B302_SPRY"/>
    <property type="match status" value="1"/>
</dbReference>
<evidence type="ECO:0000256" key="3">
    <source>
        <dbReference type="ARBA" id="ARBA00022771"/>
    </source>
</evidence>
<feature type="domain" description="B box-type" evidence="8">
    <location>
        <begin position="135"/>
        <end position="175"/>
    </location>
</feature>
<dbReference type="PROSITE" id="PS50089">
    <property type="entry name" value="ZF_RING_2"/>
    <property type="match status" value="1"/>
</dbReference>
<dbReference type="SUPFAM" id="SSF57850">
    <property type="entry name" value="RING/U-box"/>
    <property type="match status" value="1"/>
</dbReference>
<evidence type="ECO:0000259" key="7">
    <source>
        <dbReference type="PROSITE" id="PS50089"/>
    </source>
</evidence>
<keyword evidence="2" id="KW-0479">Metal-binding</keyword>
<dbReference type="SUPFAM" id="SSF57845">
    <property type="entry name" value="B-box zinc-binding domain"/>
    <property type="match status" value="2"/>
</dbReference>
<dbReference type="FunFam" id="2.60.120.920:FF:000004">
    <property type="entry name" value="Butyrophilin subfamily 1 member A1"/>
    <property type="match status" value="1"/>
</dbReference>
<protein>
    <submittedName>
        <fullName evidence="10">Uncharacterized protein</fullName>
    </submittedName>
</protein>
<dbReference type="GO" id="GO:0008270">
    <property type="term" value="F:zinc ion binding"/>
    <property type="evidence" value="ECO:0007669"/>
    <property type="project" value="UniProtKB-KW"/>
</dbReference>
<dbReference type="Gene3D" id="4.10.830.40">
    <property type="match status" value="1"/>
</dbReference>
<evidence type="ECO:0000313" key="10">
    <source>
        <dbReference type="Ensembl" id="ENSSANP00000009827.1"/>
    </source>
</evidence>
<evidence type="ECO:0000259" key="9">
    <source>
        <dbReference type="PROSITE" id="PS50188"/>
    </source>
</evidence>
<dbReference type="CDD" id="cd13733">
    <property type="entry name" value="SPRY_PRY_C-I_1"/>
    <property type="match status" value="1"/>
</dbReference>
<evidence type="ECO:0000259" key="8">
    <source>
        <dbReference type="PROSITE" id="PS50119"/>
    </source>
</evidence>
<dbReference type="Pfam" id="PF00643">
    <property type="entry name" value="zf-B_box"/>
    <property type="match status" value="2"/>
</dbReference>
<dbReference type="Pfam" id="PF13765">
    <property type="entry name" value="PRY"/>
    <property type="match status" value="1"/>
</dbReference>
<keyword evidence="1" id="KW-0399">Innate immunity</keyword>
<dbReference type="AlphaFoldDB" id="A0A671KW68"/>
<dbReference type="PANTHER" id="PTHR25465">
    <property type="entry name" value="B-BOX DOMAIN CONTAINING"/>
    <property type="match status" value="1"/>
</dbReference>
<keyword evidence="3 6" id="KW-0863">Zinc-finger</keyword>
<dbReference type="InterPro" id="IPR001870">
    <property type="entry name" value="B30.2/SPRY"/>
</dbReference>
<dbReference type="GO" id="GO:0005737">
    <property type="term" value="C:cytoplasm"/>
    <property type="evidence" value="ECO:0007669"/>
    <property type="project" value="UniProtKB-ARBA"/>
</dbReference>
<dbReference type="Gene3D" id="3.30.160.60">
    <property type="entry name" value="Classic Zinc Finger"/>
    <property type="match status" value="2"/>
</dbReference>
<dbReference type="InterPro" id="IPR001841">
    <property type="entry name" value="Znf_RING"/>
</dbReference>
<dbReference type="InterPro" id="IPR013083">
    <property type="entry name" value="Znf_RING/FYVE/PHD"/>
</dbReference>
<reference evidence="10" key="2">
    <citation type="submission" date="2025-09" db="UniProtKB">
        <authorList>
            <consortium name="Ensembl"/>
        </authorList>
    </citation>
    <scope>IDENTIFICATION</scope>
</reference>
<reference evidence="10" key="1">
    <citation type="submission" date="2025-08" db="UniProtKB">
        <authorList>
            <consortium name="Ensembl"/>
        </authorList>
    </citation>
    <scope>IDENTIFICATION</scope>
</reference>
<evidence type="ECO:0000256" key="5">
    <source>
        <dbReference type="ARBA" id="ARBA00022859"/>
    </source>
</evidence>
<dbReference type="InterPro" id="IPR000315">
    <property type="entry name" value="Znf_B-box"/>
</dbReference>
<dbReference type="SUPFAM" id="SSF49899">
    <property type="entry name" value="Concanavalin A-like lectins/glucanases"/>
    <property type="match status" value="1"/>
</dbReference>
<dbReference type="InterPro" id="IPR017907">
    <property type="entry name" value="Znf_RING_CS"/>
</dbReference>
<feature type="domain" description="B box-type" evidence="8">
    <location>
        <begin position="201"/>
        <end position="241"/>
    </location>
</feature>
<keyword evidence="11" id="KW-1185">Reference proteome</keyword>
<dbReference type="PANTHER" id="PTHR25465:SF32">
    <property type="entry name" value="BLOODTHIRSTY-RELATED GENE FAMILY, MEMBER 16 ISOFORM X1-RELATED"/>
    <property type="match status" value="1"/>
</dbReference>
<dbReference type="SMART" id="SM00449">
    <property type="entry name" value="SPRY"/>
    <property type="match status" value="1"/>
</dbReference>
<dbReference type="SMART" id="SM00589">
    <property type="entry name" value="PRY"/>
    <property type="match status" value="1"/>
</dbReference>
<dbReference type="InterPro" id="IPR003877">
    <property type="entry name" value="SPRY_dom"/>
</dbReference>
<dbReference type="InterPro" id="IPR013320">
    <property type="entry name" value="ConA-like_dom_sf"/>
</dbReference>
<evidence type="ECO:0000256" key="4">
    <source>
        <dbReference type="ARBA" id="ARBA00022833"/>
    </source>
</evidence>
<proteinExistence type="predicted"/>
<dbReference type="Pfam" id="PF00622">
    <property type="entry name" value="SPRY"/>
    <property type="match status" value="1"/>
</dbReference>
<dbReference type="Ensembl" id="ENSSANT00000010537.1">
    <property type="protein sequence ID" value="ENSSANP00000009827.1"/>
    <property type="gene ID" value="ENSSANG00000005461.1"/>
</dbReference>
<dbReference type="SMART" id="SM00336">
    <property type="entry name" value="BBOX"/>
    <property type="match status" value="2"/>
</dbReference>
<feature type="domain" description="RING-type" evidence="7">
    <location>
        <begin position="7"/>
        <end position="47"/>
    </location>
</feature>
<dbReference type="GO" id="GO:0045087">
    <property type="term" value="P:innate immune response"/>
    <property type="evidence" value="ECO:0007669"/>
    <property type="project" value="UniProtKB-KW"/>
</dbReference>